<evidence type="ECO:0000313" key="2">
    <source>
        <dbReference type="Ensembl" id="ENSCVAP00000015129.1"/>
    </source>
</evidence>
<accession>A0A3Q2D9K0</accession>
<dbReference type="RefSeq" id="XP_015255423.1">
    <property type="nucleotide sequence ID" value="XM_015399937.1"/>
</dbReference>
<keyword evidence="3" id="KW-1185">Reference proteome</keyword>
<evidence type="ECO:0000256" key="1">
    <source>
        <dbReference type="SAM" id="MobiDB-lite"/>
    </source>
</evidence>
<dbReference type="SUPFAM" id="SSF47266">
    <property type="entry name" value="4-helical cytokines"/>
    <property type="match status" value="1"/>
</dbReference>
<organism evidence="2 3">
    <name type="scientific">Cyprinodon variegatus</name>
    <name type="common">Sheepshead minnow</name>
    <dbReference type="NCBI Taxonomy" id="28743"/>
    <lineage>
        <taxon>Eukaryota</taxon>
        <taxon>Metazoa</taxon>
        <taxon>Chordata</taxon>
        <taxon>Craniata</taxon>
        <taxon>Vertebrata</taxon>
        <taxon>Euteleostomi</taxon>
        <taxon>Actinopterygii</taxon>
        <taxon>Neopterygii</taxon>
        <taxon>Teleostei</taxon>
        <taxon>Neoteleostei</taxon>
        <taxon>Acanthomorphata</taxon>
        <taxon>Ovalentaria</taxon>
        <taxon>Atherinomorphae</taxon>
        <taxon>Cyprinodontiformes</taxon>
        <taxon>Cyprinodontidae</taxon>
        <taxon>Cyprinodon</taxon>
    </lineage>
</organism>
<dbReference type="AlphaFoldDB" id="A0A3Q2D9K0"/>
<dbReference type="OrthoDB" id="8841348at2759"/>
<reference evidence="2" key="1">
    <citation type="submission" date="2025-08" db="UniProtKB">
        <authorList>
            <consortium name="Ensembl"/>
        </authorList>
    </citation>
    <scope>IDENTIFICATION</scope>
</reference>
<reference evidence="2" key="2">
    <citation type="submission" date="2025-09" db="UniProtKB">
        <authorList>
            <consortium name="Ensembl"/>
        </authorList>
    </citation>
    <scope>IDENTIFICATION</scope>
</reference>
<proteinExistence type="predicted"/>
<dbReference type="GeneTree" id="ENSGT00390000017328"/>
<dbReference type="OMA" id="LTHITKM"/>
<protein>
    <submittedName>
        <fullName evidence="2">Uncharacterized LOC107101147</fullName>
    </submittedName>
</protein>
<dbReference type="Gene3D" id="1.20.1250.10">
    <property type="match status" value="1"/>
</dbReference>
<dbReference type="Proteomes" id="UP000265020">
    <property type="component" value="Unassembled WGS sequence"/>
</dbReference>
<dbReference type="PANTHER" id="PTHR10511">
    <property type="entry name" value="GRANULOCYTE COLONY-STIMULATING FACTOR"/>
    <property type="match status" value="1"/>
</dbReference>
<dbReference type="GO" id="GO:0005125">
    <property type="term" value="F:cytokine activity"/>
    <property type="evidence" value="ECO:0007669"/>
    <property type="project" value="InterPro"/>
</dbReference>
<dbReference type="PANTHER" id="PTHR10511:SF2">
    <property type="entry name" value="GRANULOCYTE COLONY-STIMULATING FACTOR"/>
    <property type="match status" value="1"/>
</dbReference>
<evidence type="ECO:0000313" key="3">
    <source>
        <dbReference type="Proteomes" id="UP000265020"/>
    </source>
</evidence>
<dbReference type="GO" id="GO:0045639">
    <property type="term" value="P:positive regulation of myeloid cell differentiation"/>
    <property type="evidence" value="ECO:0007669"/>
    <property type="project" value="InterPro"/>
</dbReference>
<name>A0A3Q2D9K0_CYPVA</name>
<dbReference type="GeneID" id="107101147"/>
<dbReference type="InterPro" id="IPR040117">
    <property type="entry name" value="GCSF/MGF"/>
</dbReference>
<dbReference type="Ensembl" id="ENSCVAT00000031398.1">
    <property type="protein sequence ID" value="ENSCVAP00000015129.1"/>
    <property type="gene ID" value="ENSCVAG00000017884.1"/>
</dbReference>
<dbReference type="InterPro" id="IPR009079">
    <property type="entry name" value="4_helix_cytokine-like_core"/>
</dbReference>
<sequence length="236" mass="25710">MENPAAQQSADKSPNGSWRRNSGAAQQKLSDTNTAALTDMDTWTVTLLLHYFLFASLVRSAPVGSPPFRETALQAKTLGEKILKDISAAHAANVESFTLGSLSQTSNLQTMAASMRIPSSPALKALSERFTLDMCVSRMLAGVQMYQNVLEVLSSKVSGLEDLKVDLRDLLNHINKLKEAAQLGADSSVPTASSDLATHLQDSYSIQVAVHITLTRLRAFCHDLNRTFRVLSTHRP</sequence>
<feature type="region of interest" description="Disordered" evidence="1">
    <location>
        <begin position="1"/>
        <end position="29"/>
    </location>
</feature>
<dbReference type="KEGG" id="cvg:107101147"/>